<gene>
    <name evidence="1" type="ORF">MSG28_009991</name>
</gene>
<reference evidence="1 2" key="1">
    <citation type="journal article" date="2022" name="Genome Biol. Evol.">
        <title>The Spruce Budworm Genome: Reconstructing the Evolutionary History of Antifreeze Proteins.</title>
        <authorList>
            <person name="Beliveau C."/>
            <person name="Gagne P."/>
            <person name="Picq S."/>
            <person name="Vernygora O."/>
            <person name="Keeling C.I."/>
            <person name="Pinkney K."/>
            <person name="Doucet D."/>
            <person name="Wen F."/>
            <person name="Johnston J.S."/>
            <person name="Maaroufi H."/>
            <person name="Boyle B."/>
            <person name="Laroche J."/>
            <person name="Dewar K."/>
            <person name="Juretic N."/>
            <person name="Blackburn G."/>
            <person name="Nisole A."/>
            <person name="Brunet B."/>
            <person name="Brandao M."/>
            <person name="Lumley L."/>
            <person name="Duan J."/>
            <person name="Quan G."/>
            <person name="Lucarotti C.J."/>
            <person name="Roe A.D."/>
            <person name="Sperling F.A.H."/>
            <person name="Levesque R.C."/>
            <person name="Cusson M."/>
        </authorList>
    </citation>
    <scope>NUCLEOTIDE SEQUENCE [LARGE SCALE GENOMIC DNA]</scope>
    <source>
        <strain evidence="1">Glfc:IPQL:Cfum</strain>
    </source>
</reference>
<accession>A0ACC0JDB3</accession>
<proteinExistence type="predicted"/>
<sequence>MKFGIEIVRDSEKDIRKSEGRYRYRRECDGLTQWEYPATAHCDMEICTTPPPEEPKQAQRACACGPCSPAADARSAISTGTDFMRPTLGFIASTLILGFATKMVPEPPPLPPLPPLPPPPPACARAATPPPPAWHDRRRPAATSRRRCRPERYHPASAIGQKYHKVLEWTPRAGRRSVGRLTTRWTDDIVRIAGNRWMQVASCRSLWRSKGEAFVQQWTSSG</sequence>
<evidence type="ECO:0000313" key="1">
    <source>
        <dbReference type="EMBL" id="KAI8422103.1"/>
    </source>
</evidence>
<evidence type="ECO:0000313" key="2">
    <source>
        <dbReference type="Proteomes" id="UP001064048"/>
    </source>
</evidence>
<protein>
    <submittedName>
        <fullName evidence="1">Uncharacterized protein</fullName>
    </submittedName>
</protein>
<comment type="caution">
    <text evidence="1">The sequence shown here is derived from an EMBL/GenBank/DDBJ whole genome shotgun (WGS) entry which is preliminary data.</text>
</comment>
<dbReference type="EMBL" id="CM046116">
    <property type="protein sequence ID" value="KAI8422103.1"/>
    <property type="molecule type" value="Genomic_DNA"/>
</dbReference>
<name>A0ACC0JDB3_CHOFU</name>
<keyword evidence="2" id="KW-1185">Reference proteome</keyword>
<organism evidence="1 2">
    <name type="scientific">Choristoneura fumiferana</name>
    <name type="common">Spruce budworm moth</name>
    <name type="synonym">Archips fumiferana</name>
    <dbReference type="NCBI Taxonomy" id="7141"/>
    <lineage>
        <taxon>Eukaryota</taxon>
        <taxon>Metazoa</taxon>
        <taxon>Ecdysozoa</taxon>
        <taxon>Arthropoda</taxon>
        <taxon>Hexapoda</taxon>
        <taxon>Insecta</taxon>
        <taxon>Pterygota</taxon>
        <taxon>Neoptera</taxon>
        <taxon>Endopterygota</taxon>
        <taxon>Lepidoptera</taxon>
        <taxon>Glossata</taxon>
        <taxon>Ditrysia</taxon>
        <taxon>Tortricoidea</taxon>
        <taxon>Tortricidae</taxon>
        <taxon>Tortricinae</taxon>
        <taxon>Choristoneura</taxon>
    </lineage>
</organism>
<dbReference type="Proteomes" id="UP001064048">
    <property type="component" value="Chromosome 16"/>
</dbReference>